<evidence type="ECO:0000313" key="3">
    <source>
        <dbReference type="Proteomes" id="UP000078046"/>
    </source>
</evidence>
<protein>
    <submittedName>
        <fullName evidence="2">Uncharacterized protein</fullName>
    </submittedName>
</protein>
<feature type="transmembrane region" description="Helical" evidence="1">
    <location>
        <begin position="6"/>
        <end position="30"/>
    </location>
</feature>
<dbReference type="Proteomes" id="UP000078046">
    <property type="component" value="Unassembled WGS sequence"/>
</dbReference>
<evidence type="ECO:0000256" key="1">
    <source>
        <dbReference type="SAM" id="Phobius"/>
    </source>
</evidence>
<reference evidence="2 3" key="1">
    <citation type="submission" date="2016-04" db="EMBL/GenBank/DDBJ databases">
        <title>The genome of Intoshia linei affirms orthonectids as highly simplified spiralians.</title>
        <authorList>
            <person name="Mikhailov K.V."/>
            <person name="Slusarev G.S."/>
            <person name="Nikitin M.A."/>
            <person name="Logacheva M.D."/>
            <person name="Penin A."/>
            <person name="Aleoshin V."/>
            <person name="Panchin Y.V."/>
        </authorList>
    </citation>
    <scope>NUCLEOTIDE SEQUENCE [LARGE SCALE GENOMIC DNA]</scope>
    <source>
        <strain evidence="2">Intl2013</strain>
        <tissue evidence="2">Whole animal</tissue>
    </source>
</reference>
<keyword evidence="3" id="KW-1185">Reference proteome</keyword>
<accession>A0A177B4F9</accession>
<keyword evidence="1" id="KW-1133">Transmembrane helix</keyword>
<organism evidence="2 3">
    <name type="scientific">Intoshia linei</name>
    <dbReference type="NCBI Taxonomy" id="1819745"/>
    <lineage>
        <taxon>Eukaryota</taxon>
        <taxon>Metazoa</taxon>
        <taxon>Spiralia</taxon>
        <taxon>Lophotrochozoa</taxon>
        <taxon>Mesozoa</taxon>
        <taxon>Orthonectida</taxon>
        <taxon>Rhopaluridae</taxon>
        <taxon>Intoshia</taxon>
    </lineage>
</organism>
<dbReference type="AlphaFoldDB" id="A0A177B4F9"/>
<sequence length="64" mass="7201">MITYFSTQGIVGIVLSLLLVLCILIAIIFMKRNNDNGKYSPAKYENRGLPSYAMIVVPPEQRLI</sequence>
<name>A0A177B4F9_9BILA</name>
<keyword evidence="1" id="KW-0812">Transmembrane</keyword>
<gene>
    <name evidence="2" type="ORF">A3Q56_03237</name>
</gene>
<keyword evidence="1" id="KW-0472">Membrane</keyword>
<comment type="caution">
    <text evidence="2">The sequence shown here is derived from an EMBL/GenBank/DDBJ whole genome shotgun (WGS) entry which is preliminary data.</text>
</comment>
<evidence type="ECO:0000313" key="2">
    <source>
        <dbReference type="EMBL" id="OAF69030.1"/>
    </source>
</evidence>
<dbReference type="EMBL" id="LWCA01000348">
    <property type="protein sequence ID" value="OAF69030.1"/>
    <property type="molecule type" value="Genomic_DNA"/>
</dbReference>
<proteinExistence type="predicted"/>